<dbReference type="EMBL" id="CP036298">
    <property type="protein sequence ID" value="QDV27019.1"/>
    <property type="molecule type" value="Genomic_DNA"/>
</dbReference>
<sequence precursor="true">MLKRIWWLAFPIVGLLLFAVISANAQPDNASVTTTYAEVIASYPHDSQAFSQGLVVEGDTLYEGTGHYGTSTLRRVDLKTGRVLQQIPLDARFFGEGITILGDRIYQLTWKERVCMVYDKATLKPIGALQYSGQGWGLADDEERQIFMSDGSSTIRVLDPQTFQEIRRIRVKQGRRYIDQLNELEYVNGELLANIWYSDKIARIDPASGQILGWIDCSAIYPFRQRPSREHVLNGIAFDAESQKMYVTGKNWPQLFEIKNPLATSPALSP</sequence>
<keyword evidence="1" id="KW-0732">Signal</keyword>
<evidence type="ECO:0000256" key="1">
    <source>
        <dbReference type="SAM" id="SignalP"/>
    </source>
</evidence>
<dbReference type="KEGG" id="ahel:Q31a_54000"/>
<protein>
    <submittedName>
        <fullName evidence="2">Glutamine cyclotransferase</fullName>
    </submittedName>
</protein>
<evidence type="ECO:0000313" key="2">
    <source>
        <dbReference type="EMBL" id="QDV27019.1"/>
    </source>
</evidence>
<dbReference type="AlphaFoldDB" id="A0A518GEJ1"/>
<feature type="signal peptide" evidence="1">
    <location>
        <begin position="1"/>
        <end position="25"/>
    </location>
</feature>
<organism evidence="2 3">
    <name type="scientific">Aureliella helgolandensis</name>
    <dbReference type="NCBI Taxonomy" id="2527968"/>
    <lineage>
        <taxon>Bacteria</taxon>
        <taxon>Pseudomonadati</taxon>
        <taxon>Planctomycetota</taxon>
        <taxon>Planctomycetia</taxon>
        <taxon>Pirellulales</taxon>
        <taxon>Pirellulaceae</taxon>
        <taxon>Aureliella</taxon>
    </lineage>
</organism>
<dbReference type="RefSeq" id="WP_145083764.1">
    <property type="nucleotide sequence ID" value="NZ_CP036298.1"/>
</dbReference>
<dbReference type="InterPro" id="IPR007788">
    <property type="entry name" value="QCT"/>
</dbReference>
<reference evidence="2 3" key="1">
    <citation type="submission" date="2019-02" db="EMBL/GenBank/DDBJ databases">
        <title>Deep-cultivation of Planctomycetes and their phenomic and genomic characterization uncovers novel biology.</title>
        <authorList>
            <person name="Wiegand S."/>
            <person name="Jogler M."/>
            <person name="Boedeker C."/>
            <person name="Pinto D."/>
            <person name="Vollmers J."/>
            <person name="Rivas-Marin E."/>
            <person name="Kohn T."/>
            <person name="Peeters S.H."/>
            <person name="Heuer A."/>
            <person name="Rast P."/>
            <person name="Oberbeckmann S."/>
            <person name="Bunk B."/>
            <person name="Jeske O."/>
            <person name="Meyerdierks A."/>
            <person name="Storesund J.E."/>
            <person name="Kallscheuer N."/>
            <person name="Luecker S."/>
            <person name="Lage O.M."/>
            <person name="Pohl T."/>
            <person name="Merkel B.J."/>
            <person name="Hornburger P."/>
            <person name="Mueller R.-W."/>
            <person name="Bruemmer F."/>
            <person name="Labrenz M."/>
            <person name="Spormann A.M."/>
            <person name="Op den Camp H."/>
            <person name="Overmann J."/>
            <person name="Amann R."/>
            <person name="Jetten M.S.M."/>
            <person name="Mascher T."/>
            <person name="Medema M.H."/>
            <person name="Devos D.P."/>
            <person name="Kaster A.-K."/>
            <person name="Ovreas L."/>
            <person name="Rohde M."/>
            <person name="Galperin M.Y."/>
            <person name="Jogler C."/>
        </authorList>
    </citation>
    <scope>NUCLEOTIDE SEQUENCE [LARGE SCALE GENOMIC DNA]</scope>
    <source>
        <strain evidence="2 3">Q31a</strain>
    </source>
</reference>
<dbReference type="OrthoDB" id="9783700at2"/>
<dbReference type="GO" id="GO:0016603">
    <property type="term" value="F:glutaminyl-peptide cyclotransferase activity"/>
    <property type="evidence" value="ECO:0007669"/>
    <property type="project" value="InterPro"/>
</dbReference>
<dbReference type="InterPro" id="IPR011044">
    <property type="entry name" value="Quino_amine_DH_bsu"/>
</dbReference>
<proteinExistence type="predicted"/>
<dbReference type="Pfam" id="PF05096">
    <property type="entry name" value="Glu_cyclase_2"/>
    <property type="match status" value="1"/>
</dbReference>
<dbReference type="SUPFAM" id="SSF50969">
    <property type="entry name" value="YVTN repeat-like/Quinoprotein amine dehydrogenase"/>
    <property type="match status" value="1"/>
</dbReference>
<keyword evidence="2" id="KW-0808">Transferase</keyword>
<name>A0A518GEJ1_9BACT</name>
<dbReference type="PANTHER" id="PTHR31270">
    <property type="entry name" value="GLUTAMINYL-PEPTIDE CYCLOTRANSFERASE"/>
    <property type="match status" value="1"/>
</dbReference>
<evidence type="ECO:0000313" key="3">
    <source>
        <dbReference type="Proteomes" id="UP000318017"/>
    </source>
</evidence>
<accession>A0A518GEJ1</accession>
<dbReference type="InterPro" id="IPR015943">
    <property type="entry name" value="WD40/YVTN_repeat-like_dom_sf"/>
</dbReference>
<gene>
    <name evidence="2" type="ORF">Q31a_54000</name>
</gene>
<dbReference type="Gene3D" id="2.130.10.10">
    <property type="entry name" value="YVTN repeat-like/Quinoprotein amine dehydrogenase"/>
    <property type="match status" value="1"/>
</dbReference>
<dbReference type="Proteomes" id="UP000318017">
    <property type="component" value="Chromosome"/>
</dbReference>
<dbReference type="PANTHER" id="PTHR31270:SF1">
    <property type="entry name" value="GLUTAMINYL-PEPTIDE CYCLOTRANSFERASE"/>
    <property type="match status" value="1"/>
</dbReference>
<feature type="chain" id="PRO_5021840774" evidence="1">
    <location>
        <begin position="26"/>
        <end position="270"/>
    </location>
</feature>
<keyword evidence="3" id="KW-1185">Reference proteome</keyword>